<sequence>MDYGANLAIRQLIADRVHFRDFFLALRKDVFRVARRRFPWVRDADVEECLHEAVLYVLEGRGDFDVPPEVLHDRTRLAAQLGAYIRSAATYRLIDRLTRLGHETRVTVRIDDDEHPTDLLDALLAQAGHVPPSVEGDIERRERLRILGDCLLRLTALARQTIELALLGHSDVDIQVATGAGSAVAVRRRISETKNVLARCAQSSLRSAA</sequence>
<dbReference type="OrthoDB" id="9098911at2"/>
<dbReference type="EMBL" id="FOAJ01000006">
    <property type="protein sequence ID" value="SEL28873.1"/>
    <property type="molecule type" value="Genomic_DNA"/>
</dbReference>
<evidence type="ECO:0000313" key="1">
    <source>
        <dbReference type="EMBL" id="SEL28873.1"/>
    </source>
</evidence>
<proteinExistence type="predicted"/>
<dbReference type="RefSeq" id="WP_090550743.1">
    <property type="nucleotide sequence ID" value="NZ_FNSR01000002.1"/>
</dbReference>
<evidence type="ECO:0000313" key="2">
    <source>
        <dbReference type="Proteomes" id="UP000199120"/>
    </source>
</evidence>
<accession>A0A1H7NZD5</accession>
<name>A0A1H7NZD5_9BURK</name>
<keyword evidence="1" id="KW-0240">DNA-directed RNA polymerase</keyword>
<dbReference type="Proteomes" id="UP000199120">
    <property type="component" value="Unassembled WGS sequence"/>
</dbReference>
<dbReference type="Gene3D" id="1.10.1740.10">
    <property type="match status" value="1"/>
</dbReference>
<dbReference type="GO" id="GO:0006352">
    <property type="term" value="P:DNA-templated transcription initiation"/>
    <property type="evidence" value="ECO:0007669"/>
    <property type="project" value="InterPro"/>
</dbReference>
<dbReference type="AlphaFoldDB" id="A0A1H7NZD5"/>
<keyword evidence="1" id="KW-0804">Transcription</keyword>
<dbReference type="SUPFAM" id="SSF88946">
    <property type="entry name" value="Sigma2 domain of RNA polymerase sigma factors"/>
    <property type="match status" value="1"/>
</dbReference>
<dbReference type="GO" id="GO:0003700">
    <property type="term" value="F:DNA-binding transcription factor activity"/>
    <property type="evidence" value="ECO:0007669"/>
    <property type="project" value="InterPro"/>
</dbReference>
<protein>
    <submittedName>
        <fullName evidence="1">DNA-directed RNA polymerase specialized sigma subunit, sigma24 family</fullName>
    </submittedName>
</protein>
<dbReference type="InterPro" id="IPR013325">
    <property type="entry name" value="RNA_pol_sigma_r2"/>
</dbReference>
<gene>
    <name evidence="1" type="ORF">SAMN05192542_106157</name>
</gene>
<keyword evidence="2" id="KW-1185">Reference proteome</keyword>
<organism evidence="1 2">
    <name type="scientific">Paraburkholderia caballeronis</name>
    <dbReference type="NCBI Taxonomy" id="416943"/>
    <lineage>
        <taxon>Bacteria</taxon>
        <taxon>Pseudomonadati</taxon>
        <taxon>Pseudomonadota</taxon>
        <taxon>Betaproteobacteria</taxon>
        <taxon>Burkholderiales</taxon>
        <taxon>Burkholderiaceae</taxon>
        <taxon>Paraburkholderia</taxon>
    </lineage>
</organism>
<dbReference type="GO" id="GO:0000428">
    <property type="term" value="C:DNA-directed RNA polymerase complex"/>
    <property type="evidence" value="ECO:0007669"/>
    <property type="project" value="UniProtKB-KW"/>
</dbReference>
<dbReference type="STRING" id="416943.SAMN05445871_5289"/>
<reference evidence="2" key="1">
    <citation type="submission" date="2016-10" db="EMBL/GenBank/DDBJ databases">
        <authorList>
            <person name="Varghese N."/>
            <person name="Submissions S."/>
        </authorList>
    </citation>
    <scope>NUCLEOTIDE SEQUENCE [LARGE SCALE GENOMIC DNA]</scope>
    <source>
        <strain evidence="2">LMG 26416</strain>
    </source>
</reference>